<dbReference type="PANTHER" id="PTHR43818">
    <property type="entry name" value="BCDNA.GH03377"/>
    <property type="match status" value="1"/>
</dbReference>
<evidence type="ECO:0000259" key="3">
    <source>
        <dbReference type="Pfam" id="PF22725"/>
    </source>
</evidence>
<dbReference type="InterPro" id="IPR000683">
    <property type="entry name" value="Gfo/Idh/MocA-like_OxRdtase_N"/>
</dbReference>
<dbReference type="InterPro" id="IPR036291">
    <property type="entry name" value="NAD(P)-bd_dom_sf"/>
</dbReference>
<dbReference type="Proteomes" id="UP001500620">
    <property type="component" value="Unassembled WGS sequence"/>
</dbReference>
<proteinExistence type="predicted"/>
<accession>A0ABP8DRE9</accession>
<dbReference type="Pfam" id="PF22725">
    <property type="entry name" value="GFO_IDH_MocA_C3"/>
    <property type="match status" value="1"/>
</dbReference>
<dbReference type="InterPro" id="IPR055170">
    <property type="entry name" value="GFO_IDH_MocA-like_dom"/>
</dbReference>
<dbReference type="PANTHER" id="PTHR43818:SF11">
    <property type="entry name" value="BCDNA.GH03377"/>
    <property type="match status" value="1"/>
</dbReference>
<keyword evidence="1" id="KW-0560">Oxidoreductase</keyword>
<reference evidence="5" key="1">
    <citation type="journal article" date="2019" name="Int. J. Syst. Evol. Microbiol.">
        <title>The Global Catalogue of Microorganisms (GCM) 10K type strain sequencing project: providing services to taxonomists for standard genome sequencing and annotation.</title>
        <authorList>
            <consortium name="The Broad Institute Genomics Platform"/>
            <consortium name="The Broad Institute Genome Sequencing Center for Infectious Disease"/>
            <person name="Wu L."/>
            <person name="Ma J."/>
        </authorList>
    </citation>
    <scope>NUCLEOTIDE SEQUENCE [LARGE SCALE GENOMIC DNA]</scope>
    <source>
        <strain evidence="5">JCM 17441</strain>
    </source>
</reference>
<evidence type="ECO:0000313" key="4">
    <source>
        <dbReference type="EMBL" id="GAA4262465.1"/>
    </source>
</evidence>
<sequence length="328" mass="35162">MSSEAGVQQPHPLSRTPLGLGLVGAGEVAERHIAAAATVDDVRVAAVYDVRPERSTVPDFDALLAHPEVDVVVLTVPHALHEDLAVRAAAAGRHVLVEKPMATTTAGCARMIAAAEAAGVVLWVGQQQRQFAHVRAARDLLRSGDFGAILRYREIRSNHYGPGRPAWFFDPGLAGGGVSMLVGVHTIDRASILLGAAPVAVAATTQTPDGWRIETSADGELFFDAPVTCHFRWYSAEAFRHETTVECERGTLLLDPTGLTAGGRRVVEFDADREYTESFARQYRALVRTVRDGAEPEIRPAEGLAAVATVEAIYASAQRQGVRMAINS</sequence>
<organism evidence="4 5">
    <name type="scientific">Dactylosporangium darangshiense</name>
    <dbReference type="NCBI Taxonomy" id="579108"/>
    <lineage>
        <taxon>Bacteria</taxon>
        <taxon>Bacillati</taxon>
        <taxon>Actinomycetota</taxon>
        <taxon>Actinomycetes</taxon>
        <taxon>Micromonosporales</taxon>
        <taxon>Micromonosporaceae</taxon>
        <taxon>Dactylosporangium</taxon>
    </lineage>
</organism>
<dbReference type="SUPFAM" id="SSF55347">
    <property type="entry name" value="Glyceraldehyde-3-phosphate dehydrogenase-like, C-terminal domain"/>
    <property type="match status" value="1"/>
</dbReference>
<comment type="caution">
    <text evidence="4">The sequence shown here is derived from an EMBL/GenBank/DDBJ whole genome shotgun (WGS) entry which is preliminary data.</text>
</comment>
<dbReference type="EMBL" id="BAABAT010000052">
    <property type="protein sequence ID" value="GAA4262465.1"/>
    <property type="molecule type" value="Genomic_DNA"/>
</dbReference>
<feature type="domain" description="GFO/IDH/MocA-like oxidoreductase" evidence="3">
    <location>
        <begin position="134"/>
        <end position="252"/>
    </location>
</feature>
<keyword evidence="5" id="KW-1185">Reference proteome</keyword>
<dbReference type="RefSeq" id="WP_380132659.1">
    <property type="nucleotide sequence ID" value="NZ_JBHTFY010000001.1"/>
</dbReference>
<feature type="domain" description="Gfo/Idh/MocA-like oxidoreductase N-terminal" evidence="2">
    <location>
        <begin position="20"/>
        <end position="125"/>
    </location>
</feature>
<gene>
    <name evidence="4" type="ORF">GCM10022255_099190</name>
</gene>
<name>A0ABP8DRE9_9ACTN</name>
<dbReference type="Gene3D" id="3.30.360.10">
    <property type="entry name" value="Dihydrodipicolinate Reductase, domain 2"/>
    <property type="match status" value="1"/>
</dbReference>
<evidence type="ECO:0000259" key="2">
    <source>
        <dbReference type="Pfam" id="PF01408"/>
    </source>
</evidence>
<dbReference type="Gene3D" id="3.40.50.720">
    <property type="entry name" value="NAD(P)-binding Rossmann-like Domain"/>
    <property type="match status" value="1"/>
</dbReference>
<dbReference type="Pfam" id="PF01408">
    <property type="entry name" value="GFO_IDH_MocA"/>
    <property type="match status" value="1"/>
</dbReference>
<evidence type="ECO:0000256" key="1">
    <source>
        <dbReference type="ARBA" id="ARBA00023002"/>
    </source>
</evidence>
<dbReference type="InterPro" id="IPR050463">
    <property type="entry name" value="Gfo/Idh/MocA_oxidrdct_glycsds"/>
</dbReference>
<evidence type="ECO:0000313" key="5">
    <source>
        <dbReference type="Proteomes" id="UP001500620"/>
    </source>
</evidence>
<dbReference type="SUPFAM" id="SSF51735">
    <property type="entry name" value="NAD(P)-binding Rossmann-fold domains"/>
    <property type="match status" value="1"/>
</dbReference>
<protein>
    <submittedName>
        <fullName evidence="4">Gfo/Idh/MocA family oxidoreductase</fullName>
    </submittedName>
</protein>